<protein>
    <submittedName>
        <fullName evidence="1">Uncharacterized protein</fullName>
    </submittedName>
</protein>
<dbReference type="Proteomes" id="UP000828048">
    <property type="component" value="Chromosome 6"/>
</dbReference>
<sequence>MYEKHKSHSNVNVRKTAKQFLFSFQANAMMEVKSTTLAPINLGYQNNFEASTAARSEANHITHLDFCSSYWAGILGMGSFLLCLTSAMGALMSSFLAAAGTFELMEYWLECIAWSHTQSLLELLNSWSIGWNALRGVAPNRALSMPPRNYAPPLSYGTLPDFPNHLSKGDSILDAIFDEDSLEDVQEVEMMDVDGELVEQDSDFRDWLRTKHWWGSLRRKSGLLREYWCSCSEKQESCNKRRRRRIGERRAVQGMN</sequence>
<name>A0ACB7X7Q1_9ERIC</name>
<reference evidence="1 2" key="1">
    <citation type="journal article" date="2021" name="Hortic Res">
        <title>High-quality reference genome and annotation aids understanding of berry development for evergreen blueberry (Vaccinium darrowii).</title>
        <authorList>
            <person name="Yu J."/>
            <person name="Hulse-Kemp A.M."/>
            <person name="Babiker E."/>
            <person name="Staton M."/>
        </authorList>
    </citation>
    <scope>NUCLEOTIDE SEQUENCE [LARGE SCALE GENOMIC DNA]</scope>
    <source>
        <strain evidence="2">cv. NJ 8807/NJ 8810</strain>
        <tissue evidence="1">Young leaf</tissue>
    </source>
</reference>
<evidence type="ECO:0000313" key="1">
    <source>
        <dbReference type="EMBL" id="KAH7836609.1"/>
    </source>
</evidence>
<comment type="caution">
    <text evidence="1">The sequence shown here is derived from an EMBL/GenBank/DDBJ whole genome shotgun (WGS) entry which is preliminary data.</text>
</comment>
<dbReference type="EMBL" id="CM037156">
    <property type="protein sequence ID" value="KAH7836609.1"/>
    <property type="molecule type" value="Genomic_DNA"/>
</dbReference>
<proteinExistence type="predicted"/>
<accession>A0ACB7X7Q1</accession>
<keyword evidence="2" id="KW-1185">Reference proteome</keyword>
<evidence type="ECO:0000313" key="2">
    <source>
        <dbReference type="Proteomes" id="UP000828048"/>
    </source>
</evidence>
<organism evidence="1 2">
    <name type="scientific">Vaccinium darrowii</name>
    <dbReference type="NCBI Taxonomy" id="229202"/>
    <lineage>
        <taxon>Eukaryota</taxon>
        <taxon>Viridiplantae</taxon>
        <taxon>Streptophyta</taxon>
        <taxon>Embryophyta</taxon>
        <taxon>Tracheophyta</taxon>
        <taxon>Spermatophyta</taxon>
        <taxon>Magnoliopsida</taxon>
        <taxon>eudicotyledons</taxon>
        <taxon>Gunneridae</taxon>
        <taxon>Pentapetalae</taxon>
        <taxon>asterids</taxon>
        <taxon>Ericales</taxon>
        <taxon>Ericaceae</taxon>
        <taxon>Vaccinioideae</taxon>
        <taxon>Vaccinieae</taxon>
        <taxon>Vaccinium</taxon>
    </lineage>
</organism>
<gene>
    <name evidence="1" type="ORF">Vadar_003451</name>
</gene>